<dbReference type="GO" id="GO:0045436">
    <property type="term" value="F:lycopene beta cyclase activity"/>
    <property type="evidence" value="ECO:0007669"/>
    <property type="project" value="InterPro"/>
</dbReference>
<dbReference type="RefSeq" id="WP_119142114.1">
    <property type="nucleotide sequence ID" value="NZ_CBCSFL010000024.1"/>
</dbReference>
<gene>
    <name evidence="2" type="primary">crtY</name>
    <name evidence="2" type="ORF">CCOS865_02934</name>
</gene>
<dbReference type="Pfam" id="PF05834">
    <property type="entry name" value="Lycopene_cycl"/>
    <property type="match status" value="1"/>
</dbReference>
<accession>A0A383RUC4</accession>
<evidence type="ECO:0000313" key="3">
    <source>
        <dbReference type="Proteomes" id="UP000263595"/>
    </source>
</evidence>
<dbReference type="InterPro" id="IPR010108">
    <property type="entry name" value="Lycopene_cyclase_b/e"/>
</dbReference>
<proteinExistence type="inferred from homology"/>
<evidence type="ECO:0000313" key="2">
    <source>
        <dbReference type="EMBL" id="SYX90667.1"/>
    </source>
</evidence>
<name>A0A383RUC4_9PSED</name>
<dbReference type="InterPro" id="IPR008461">
    <property type="entry name" value="CrtY"/>
</dbReference>
<dbReference type="GO" id="GO:0016705">
    <property type="term" value="F:oxidoreductase activity, acting on paired donors, with incorporation or reduction of molecular oxygen"/>
    <property type="evidence" value="ECO:0007669"/>
    <property type="project" value="InterPro"/>
</dbReference>
<dbReference type="AlphaFoldDB" id="A0A383RUC4"/>
<reference evidence="3" key="1">
    <citation type="submission" date="2018-08" db="EMBL/GenBank/DDBJ databases">
        <authorList>
            <person name="Blom J."/>
        </authorList>
    </citation>
    <scope>NUCLEOTIDE SEQUENCE [LARGE SCALE GENOMIC DNA]</scope>
    <source>
        <strain evidence="3">CCOS 865</strain>
    </source>
</reference>
<dbReference type="InterPro" id="IPR036188">
    <property type="entry name" value="FAD/NAD-bd_sf"/>
</dbReference>
<dbReference type="Proteomes" id="UP000263595">
    <property type="component" value="Unassembled WGS sequence"/>
</dbReference>
<dbReference type="OrthoDB" id="5793379at2"/>
<sequence length="393" mass="44039">MAHDLILAGGGLANGLIAWRLRQLRPELEVLCLERDATLGGNHTWSFHEQDLDHHQQQWLAPLVVKRWPAYHVHFPQLSRRLDSGYASITSERFAEVITPALGAALRTGCNVQSLGPGQVSLDSGEQLQARLVIDGRGAQASPHRVLGQQAFLGQLLRLREPHGLAAPILMDARVPQGDGYRFVYLLPFSDDTLLVEDTHYVERDAPTAEALRANLDAYLAARGWHVAQLLREEQGVLPITLAGDFPAWSADQAGQPLSGLRAGLFHCTTGYSLPEAVRLADWLAGQPLDDAAQFSDDLQRYLEQRWQQQGFYRLLNRMLFLAGRPDQRWQVMQRFYRLPEALIARFYAGQSTGLDRLRILSGKPPVPIDQALRAALRHSPRHFSIRPDEDLS</sequence>
<dbReference type="NCBIfam" id="TIGR01790">
    <property type="entry name" value="carotene-cycl"/>
    <property type="match status" value="1"/>
</dbReference>
<comment type="similarity">
    <text evidence="1">Belongs to the lycopene cyclase family.</text>
</comment>
<keyword evidence="3" id="KW-1185">Reference proteome</keyword>
<dbReference type="GO" id="GO:0016117">
    <property type="term" value="P:carotenoid biosynthetic process"/>
    <property type="evidence" value="ECO:0007669"/>
    <property type="project" value="InterPro"/>
</dbReference>
<evidence type="ECO:0000256" key="1">
    <source>
        <dbReference type="ARBA" id="ARBA00006599"/>
    </source>
</evidence>
<dbReference type="SUPFAM" id="SSF51905">
    <property type="entry name" value="FAD/NAD(P)-binding domain"/>
    <property type="match status" value="1"/>
</dbReference>
<dbReference type="NCBIfam" id="TIGR01789">
    <property type="entry name" value="lycopene_cycl"/>
    <property type="match status" value="1"/>
</dbReference>
<dbReference type="EMBL" id="UNOZ01000020">
    <property type="protein sequence ID" value="SYX90667.1"/>
    <property type="molecule type" value="Genomic_DNA"/>
</dbReference>
<protein>
    <submittedName>
        <fullName evidence="2">Lycopene cyclase</fullName>
    </submittedName>
</protein>
<organism evidence="2 3">
    <name type="scientific">Pseudomonas reidholzensis</name>
    <dbReference type="NCBI Taxonomy" id="1785162"/>
    <lineage>
        <taxon>Bacteria</taxon>
        <taxon>Pseudomonadati</taxon>
        <taxon>Pseudomonadota</taxon>
        <taxon>Gammaproteobacteria</taxon>
        <taxon>Pseudomonadales</taxon>
        <taxon>Pseudomonadaceae</taxon>
        <taxon>Pseudomonas</taxon>
    </lineage>
</organism>